<feature type="binding site" evidence="5">
    <location>
        <position position="113"/>
    </location>
    <ligand>
        <name>substrate</name>
    </ligand>
</feature>
<dbReference type="Proteomes" id="UP000199459">
    <property type="component" value="Unassembled WGS sequence"/>
</dbReference>
<comment type="catalytic activity">
    <reaction evidence="5">
        <text>chorismate = 4-hydroxybenzoate + pyruvate</text>
        <dbReference type="Rhea" id="RHEA:16505"/>
        <dbReference type="ChEBI" id="CHEBI:15361"/>
        <dbReference type="ChEBI" id="CHEBI:17879"/>
        <dbReference type="ChEBI" id="CHEBI:29748"/>
        <dbReference type="EC" id="4.1.3.40"/>
    </reaction>
</comment>
<dbReference type="GO" id="GO:0042866">
    <property type="term" value="P:pyruvate biosynthetic process"/>
    <property type="evidence" value="ECO:0007669"/>
    <property type="project" value="UniProtKB-UniRule"/>
</dbReference>
<comment type="pathway">
    <text evidence="5">Cofactor biosynthesis; ubiquinone biosynthesis.</text>
</comment>
<dbReference type="InterPro" id="IPR007440">
    <property type="entry name" value="Chorismate--pyruvate_lyase"/>
</dbReference>
<evidence type="ECO:0000256" key="5">
    <source>
        <dbReference type="HAMAP-Rule" id="MF_01632"/>
    </source>
</evidence>
<reference evidence="6 7" key="1">
    <citation type="submission" date="2016-10" db="EMBL/GenBank/DDBJ databases">
        <authorList>
            <person name="de Groot N.N."/>
        </authorList>
    </citation>
    <scope>NUCLEOTIDE SEQUENCE [LARGE SCALE GENOMIC DNA]</scope>
    <source>
        <strain evidence="6 7">Nm22</strain>
    </source>
</reference>
<comment type="similarity">
    <text evidence="5">Belongs to the UbiC family.</text>
</comment>
<dbReference type="EC" id="4.1.3.40" evidence="5"/>
<evidence type="ECO:0000256" key="2">
    <source>
        <dbReference type="ARBA" id="ARBA00022688"/>
    </source>
</evidence>
<keyword evidence="4 5" id="KW-0670">Pyruvate</keyword>
<protein>
    <recommendedName>
        <fullName evidence="5">Probable chorismate pyruvate-lyase</fullName>
        <shortName evidence="5">CL</shortName>
        <shortName evidence="5">CPL</shortName>
        <ecNumber evidence="5">4.1.3.40</ecNumber>
    </recommendedName>
</protein>
<dbReference type="Gene3D" id="3.40.1410.10">
    <property type="entry name" value="Chorismate lyase-like"/>
    <property type="match status" value="1"/>
</dbReference>
<dbReference type="GO" id="GO:0008813">
    <property type="term" value="F:chorismate lyase activity"/>
    <property type="evidence" value="ECO:0007669"/>
    <property type="project" value="UniProtKB-UniRule"/>
</dbReference>
<feature type="binding site" evidence="5">
    <location>
        <position position="75"/>
    </location>
    <ligand>
        <name>substrate</name>
    </ligand>
</feature>
<evidence type="ECO:0000256" key="1">
    <source>
        <dbReference type="ARBA" id="ARBA00022490"/>
    </source>
</evidence>
<dbReference type="GO" id="GO:0005829">
    <property type="term" value="C:cytosol"/>
    <property type="evidence" value="ECO:0007669"/>
    <property type="project" value="TreeGrafter"/>
</dbReference>
<keyword evidence="2 5" id="KW-0831">Ubiquinone biosynthesis</keyword>
<dbReference type="HAMAP" id="MF_01632">
    <property type="entry name" value="UbiC"/>
    <property type="match status" value="1"/>
</dbReference>
<dbReference type="InterPro" id="IPR028978">
    <property type="entry name" value="Chorismate_lyase_/UTRA_dom_sf"/>
</dbReference>
<dbReference type="PANTHER" id="PTHR38683:SF1">
    <property type="entry name" value="CHORISMATE PYRUVATE-LYASE"/>
    <property type="match status" value="1"/>
</dbReference>
<name>A0A1H8D6Q5_9PROT</name>
<evidence type="ECO:0000313" key="6">
    <source>
        <dbReference type="EMBL" id="SEN02177.1"/>
    </source>
</evidence>
<proteinExistence type="inferred from homology"/>
<feature type="binding site" evidence="5">
    <location>
        <position position="172"/>
    </location>
    <ligand>
        <name>substrate</name>
    </ligand>
</feature>
<dbReference type="SUPFAM" id="SSF64288">
    <property type="entry name" value="Chorismate lyase-like"/>
    <property type="match status" value="1"/>
</dbReference>
<keyword evidence="3 5" id="KW-0456">Lyase</keyword>
<sequence length="182" mass="21366">MANISTAHPQAWLPALTTASPEIRDWLQFRGSLTRRIQERCAQFYVEPVFQELARVYGDEWIKMKLRPHELALVREVYLYCCDKPVVFAHSIVPHKDLRGAWRTLNNLGNRPLASMLFTNPRVKRTPLEFKKISAGHFLYDRAVLRLTDYPSHFWARRSRFTLQDRSILVTEVFLPDILNLT</sequence>
<organism evidence="6 7">
    <name type="scientific">Nitrosomonas marina</name>
    <dbReference type="NCBI Taxonomy" id="917"/>
    <lineage>
        <taxon>Bacteria</taxon>
        <taxon>Pseudomonadati</taxon>
        <taxon>Pseudomonadota</taxon>
        <taxon>Betaproteobacteria</taxon>
        <taxon>Nitrosomonadales</taxon>
        <taxon>Nitrosomonadaceae</taxon>
        <taxon>Nitrosomonas</taxon>
    </lineage>
</organism>
<dbReference type="STRING" id="917.SAMN05216326_10661"/>
<evidence type="ECO:0000256" key="4">
    <source>
        <dbReference type="ARBA" id="ARBA00023317"/>
    </source>
</evidence>
<evidence type="ECO:0000256" key="3">
    <source>
        <dbReference type="ARBA" id="ARBA00023239"/>
    </source>
</evidence>
<dbReference type="Pfam" id="PF04345">
    <property type="entry name" value="Chor_lyase"/>
    <property type="match status" value="1"/>
</dbReference>
<keyword evidence="1 5" id="KW-0963">Cytoplasm</keyword>
<accession>A0A1H8D6Q5</accession>
<comment type="function">
    <text evidence="5">Removes the pyruvyl group from chorismate, with concomitant aromatization of the ring, to provide 4-hydroxybenzoate (4HB) for the ubiquinone pathway.</text>
</comment>
<dbReference type="PANTHER" id="PTHR38683">
    <property type="entry name" value="CHORISMATE PYRUVATE-LYASE"/>
    <property type="match status" value="1"/>
</dbReference>
<dbReference type="GO" id="GO:0006744">
    <property type="term" value="P:ubiquinone biosynthetic process"/>
    <property type="evidence" value="ECO:0007669"/>
    <property type="project" value="UniProtKB-UniRule"/>
</dbReference>
<comment type="caution">
    <text evidence="5">Lacks conserved residue(s) required for the propagation of feature annotation.</text>
</comment>
<dbReference type="EMBL" id="FOCP01000006">
    <property type="protein sequence ID" value="SEN02177.1"/>
    <property type="molecule type" value="Genomic_DNA"/>
</dbReference>
<dbReference type="AlphaFoldDB" id="A0A1H8D6Q5"/>
<dbReference type="UniPathway" id="UPA00232"/>
<comment type="subcellular location">
    <subcellularLocation>
        <location evidence="5">Cytoplasm</location>
    </subcellularLocation>
</comment>
<dbReference type="RefSeq" id="WP_342708021.1">
    <property type="nucleotide sequence ID" value="NZ_FOCP01000006.1"/>
</dbReference>
<evidence type="ECO:0000313" key="7">
    <source>
        <dbReference type="Proteomes" id="UP000199459"/>
    </source>
</evidence>
<gene>
    <name evidence="5" type="primary">ubiC</name>
    <name evidence="6" type="ORF">SAMN05216325_10643</name>
</gene>